<evidence type="ECO:0000313" key="2">
    <source>
        <dbReference type="Proteomes" id="UP000070498"/>
    </source>
</evidence>
<dbReference type="STRING" id="2052828.ATO67_20050"/>
<dbReference type="InterPro" id="IPR010385">
    <property type="entry name" value="DUF982"/>
</dbReference>
<name>A0A135P7A2_9HYPH</name>
<dbReference type="Pfam" id="PF06169">
    <property type="entry name" value="DUF982"/>
    <property type="match status" value="1"/>
</dbReference>
<dbReference type="Proteomes" id="UP000070498">
    <property type="component" value="Unassembled WGS sequence"/>
</dbReference>
<keyword evidence="2" id="KW-1185">Reference proteome</keyword>
<reference evidence="1 2" key="1">
    <citation type="submission" date="2015-11" db="EMBL/GenBank/DDBJ databases">
        <title>Draft genome sequence of Agrobacterium sp. R89-1.</title>
        <authorList>
            <person name="Zahradnik J."/>
            <person name="Kyslikova E."/>
            <person name="Palyzova A."/>
            <person name="Kyslik P."/>
        </authorList>
    </citation>
    <scope>NUCLEOTIDE SEQUENCE [LARGE SCALE GENOMIC DNA]</scope>
    <source>
        <strain evidence="1 2">R89-1</strain>
    </source>
</reference>
<comment type="caution">
    <text evidence="1">The sequence shown here is derived from an EMBL/GenBank/DDBJ whole genome shotgun (WGS) entry which is preliminary data.</text>
</comment>
<dbReference type="Gene3D" id="6.10.250.730">
    <property type="match status" value="1"/>
</dbReference>
<gene>
    <name evidence="1" type="ORF">ATO67_20050</name>
</gene>
<dbReference type="EMBL" id="LNUW01000007">
    <property type="protein sequence ID" value="KXG87302.1"/>
    <property type="molecule type" value="Genomic_DNA"/>
</dbReference>
<organism evidence="1 2">
    <name type="scientific">Agrobacterium bohemicum</name>
    <dbReference type="NCBI Taxonomy" id="2052828"/>
    <lineage>
        <taxon>Bacteria</taxon>
        <taxon>Pseudomonadati</taxon>
        <taxon>Pseudomonadota</taxon>
        <taxon>Alphaproteobacteria</taxon>
        <taxon>Hyphomicrobiales</taxon>
        <taxon>Rhizobiaceae</taxon>
        <taxon>Rhizobium/Agrobacterium group</taxon>
        <taxon>Agrobacterium</taxon>
    </lineage>
</organism>
<dbReference type="AlphaFoldDB" id="A0A135P7A2"/>
<protein>
    <recommendedName>
        <fullName evidence="3">DUF982 domain-containing protein</fullName>
    </recommendedName>
</protein>
<sequence length="79" mass="8619">MPVAAWGEPVQISMPVSGRQTVQGPFAALIFLLDEWPDLRGPAYVRARSICRAAIAGRTSPEEARETFLRAASEANLLH</sequence>
<evidence type="ECO:0000313" key="1">
    <source>
        <dbReference type="EMBL" id="KXG87302.1"/>
    </source>
</evidence>
<dbReference type="RefSeq" id="WP_067653272.1">
    <property type="nucleotide sequence ID" value="NZ_KQ961036.1"/>
</dbReference>
<proteinExistence type="predicted"/>
<accession>A0A135P7A2</accession>
<evidence type="ECO:0008006" key="3">
    <source>
        <dbReference type="Google" id="ProtNLM"/>
    </source>
</evidence>